<comment type="caution">
    <text evidence="5">The sequence shown here is derived from an EMBL/GenBank/DDBJ whole genome shotgun (WGS) entry which is preliminary data.</text>
</comment>
<reference evidence="5" key="1">
    <citation type="submission" date="2021-03" db="EMBL/GenBank/DDBJ databases">
        <authorList>
            <person name="Kim M.K."/>
        </authorList>
    </citation>
    <scope>NUCLEOTIDE SEQUENCE</scope>
    <source>
        <strain evidence="5">BT186</strain>
    </source>
</reference>
<evidence type="ECO:0000256" key="2">
    <source>
        <dbReference type="ARBA" id="ARBA00022803"/>
    </source>
</evidence>
<organism evidence="5 6">
    <name type="scientific">Hymenobacter telluris</name>
    <dbReference type="NCBI Taxonomy" id="2816474"/>
    <lineage>
        <taxon>Bacteria</taxon>
        <taxon>Pseudomonadati</taxon>
        <taxon>Bacteroidota</taxon>
        <taxon>Cytophagia</taxon>
        <taxon>Cytophagales</taxon>
        <taxon>Hymenobacteraceae</taxon>
        <taxon>Hymenobacter</taxon>
    </lineage>
</organism>
<keyword evidence="4" id="KW-0812">Transmembrane</keyword>
<dbReference type="InterPro" id="IPR019734">
    <property type="entry name" value="TPR_rpt"/>
</dbReference>
<evidence type="ECO:0000313" key="6">
    <source>
        <dbReference type="Proteomes" id="UP000664144"/>
    </source>
</evidence>
<dbReference type="PANTHER" id="PTHR44943:SF8">
    <property type="entry name" value="TPR REPEAT-CONTAINING PROTEIN MJ0263"/>
    <property type="match status" value="1"/>
</dbReference>
<keyword evidence="6" id="KW-1185">Reference proteome</keyword>
<feature type="repeat" description="TPR" evidence="3">
    <location>
        <begin position="273"/>
        <end position="306"/>
    </location>
</feature>
<dbReference type="SUPFAM" id="SSF48452">
    <property type="entry name" value="TPR-like"/>
    <property type="match status" value="1"/>
</dbReference>
<dbReference type="InterPro" id="IPR013105">
    <property type="entry name" value="TPR_2"/>
</dbReference>
<keyword evidence="4" id="KW-0472">Membrane</keyword>
<feature type="repeat" description="TPR" evidence="3">
    <location>
        <begin position="341"/>
        <end position="374"/>
    </location>
</feature>
<keyword evidence="2 3" id="KW-0802">TPR repeat</keyword>
<dbReference type="AlphaFoldDB" id="A0A939J9L0"/>
<feature type="transmembrane region" description="Helical" evidence="4">
    <location>
        <begin position="88"/>
        <end position="113"/>
    </location>
</feature>
<evidence type="ECO:0000256" key="4">
    <source>
        <dbReference type="SAM" id="Phobius"/>
    </source>
</evidence>
<dbReference type="Pfam" id="PF13398">
    <property type="entry name" value="Peptidase_M50B"/>
    <property type="match status" value="1"/>
</dbReference>
<dbReference type="InterPro" id="IPR051685">
    <property type="entry name" value="Ycf3/AcsC/BcsC/TPR_MFPF"/>
</dbReference>
<accession>A0A939J9L0</accession>
<feature type="repeat" description="TPR" evidence="3">
    <location>
        <begin position="239"/>
        <end position="272"/>
    </location>
</feature>
<dbReference type="Pfam" id="PF07719">
    <property type="entry name" value="TPR_2"/>
    <property type="match status" value="1"/>
</dbReference>
<evidence type="ECO:0000313" key="5">
    <source>
        <dbReference type="EMBL" id="MBO0358914.1"/>
    </source>
</evidence>
<evidence type="ECO:0000256" key="3">
    <source>
        <dbReference type="PROSITE-ProRule" id="PRU00339"/>
    </source>
</evidence>
<dbReference type="SMART" id="SM00028">
    <property type="entry name" value="TPR"/>
    <property type="match status" value="4"/>
</dbReference>
<proteinExistence type="predicted"/>
<dbReference type="EMBL" id="JAFLQZ010000008">
    <property type="protein sequence ID" value="MBO0358914.1"/>
    <property type="molecule type" value="Genomic_DNA"/>
</dbReference>
<dbReference type="PANTHER" id="PTHR44943">
    <property type="entry name" value="CELLULOSE SYNTHASE OPERON PROTEIN C"/>
    <property type="match status" value="1"/>
</dbReference>
<protein>
    <submittedName>
        <fullName evidence="5">M50 family metallopeptidase</fullName>
    </submittedName>
</protein>
<keyword evidence="4" id="KW-1133">Transmembrane helix</keyword>
<dbReference type="InterPro" id="IPR011990">
    <property type="entry name" value="TPR-like_helical_dom_sf"/>
</dbReference>
<feature type="transmembrane region" description="Helical" evidence="4">
    <location>
        <begin position="120"/>
        <end position="141"/>
    </location>
</feature>
<dbReference type="PROSITE" id="PS50005">
    <property type="entry name" value="TPR"/>
    <property type="match status" value="3"/>
</dbReference>
<keyword evidence="1" id="KW-0677">Repeat</keyword>
<dbReference type="Proteomes" id="UP000664144">
    <property type="component" value="Unassembled WGS sequence"/>
</dbReference>
<sequence>MGILLAFLGIAILFLLCRPVISLVHELGHATAGRLLSGQPVTVFVGSYGQVEDSLKLPLGRTSRLYVRWNLLKWSGGLCKFNDPLHGLAGFLMILAGPTMPVVVATVLVWWAFKYDANDLLRVWSLFLLILAVPSMLWNLVASSSLVLLADGSHTTNDGNQLRILWQRRRWPAAYTQALLDYYEGHYATAAPVLVHHLNLPFNQEDNIRMALSALIQTNEYEQAREILEKYGNRYQPTANDLVNQGVIKAHFNELTEAFSCYDQALALAPDNHFALNNRGYTYIRAKRYAESVADFRQALAIDSEFAYAHANLGLSLIMLDQATEGLECIHRSLALDDTNSYAYRNLGIYHLQRGELSEAQQQLDRAWQLDPHTDLLSDYRRQLQDLMEGASNCRAIVPSS</sequence>
<dbReference type="InterPro" id="IPR049500">
    <property type="entry name" value="Peptidase_M50B-like"/>
</dbReference>
<dbReference type="Gene3D" id="1.25.40.10">
    <property type="entry name" value="Tetratricopeptide repeat domain"/>
    <property type="match status" value="1"/>
</dbReference>
<name>A0A939J9L0_9BACT</name>
<evidence type="ECO:0000256" key="1">
    <source>
        <dbReference type="ARBA" id="ARBA00022737"/>
    </source>
</evidence>
<gene>
    <name evidence="5" type="ORF">J0X19_13230</name>
</gene>
<dbReference type="RefSeq" id="WP_206984845.1">
    <property type="nucleotide sequence ID" value="NZ_JAFLQZ010000008.1"/>
</dbReference>